<evidence type="ECO:0000256" key="2">
    <source>
        <dbReference type="SAM" id="Phobius"/>
    </source>
</evidence>
<dbReference type="AlphaFoldDB" id="A0A0S4J0K9"/>
<dbReference type="VEuPathDB" id="TriTrypDB:BSAL_72720"/>
<evidence type="ECO:0000313" key="3">
    <source>
        <dbReference type="EMBL" id="CUG06453.1"/>
    </source>
</evidence>
<evidence type="ECO:0000256" key="1">
    <source>
        <dbReference type="SAM" id="MobiDB-lite"/>
    </source>
</evidence>
<proteinExistence type="predicted"/>
<protein>
    <submittedName>
        <fullName evidence="3">Transmembrane protein, putative</fullName>
    </submittedName>
</protein>
<feature type="compositionally biased region" description="Basic and acidic residues" evidence="1">
    <location>
        <begin position="9"/>
        <end position="24"/>
    </location>
</feature>
<feature type="region of interest" description="Disordered" evidence="1">
    <location>
        <begin position="1"/>
        <end position="52"/>
    </location>
</feature>
<accession>A0A0S4J0K9</accession>
<dbReference type="Proteomes" id="UP000051952">
    <property type="component" value="Unassembled WGS sequence"/>
</dbReference>
<keyword evidence="2" id="KW-1133">Transmembrane helix</keyword>
<evidence type="ECO:0000313" key="4">
    <source>
        <dbReference type="Proteomes" id="UP000051952"/>
    </source>
</evidence>
<sequence length="159" mass="18237">MQNRQQTSSHRDAVVRTRWLRSESPDGNSFPRELLPNTNSAQREHAPQPPLLLRSDPEDAWEHAKDEFLTLLDFFSCHCKPFWGARRIVAALIVMAAMQGGTLDRLWRLHVLESGGIFILFIFVLLWLVEANTARPCDACRRILRRRIGITCANDEPCS</sequence>
<gene>
    <name evidence="3" type="ORF">BSAL_72720</name>
</gene>
<keyword evidence="2 3" id="KW-0812">Transmembrane</keyword>
<reference evidence="4" key="1">
    <citation type="submission" date="2015-09" db="EMBL/GenBank/DDBJ databases">
        <authorList>
            <consortium name="Pathogen Informatics"/>
        </authorList>
    </citation>
    <scope>NUCLEOTIDE SEQUENCE [LARGE SCALE GENOMIC DNA]</scope>
    <source>
        <strain evidence="4">Lake Konstanz</strain>
    </source>
</reference>
<keyword evidence="4" id="KW-1185">Reference proteome</keyword>
<keyword evidence="2" id="KW-0472">Membrane</keyword>
<name>A0A0S4J0K9_BODSA</name>
<feature type="transmembrane region" description="Helical" evidence="2">
    <location>
        <begin position="111"/>
        <end position="129"/>
    </location>
</feature>
<organism evidence="3 4">
    <name type="scientific">Bodo saltans</name>
    <name type="common">Flagellated protozoan</name>
    <dbReference type="NCBI Taxonomy" id="75058"/>
    <lineage>
        <taxon>Eukaryota</taxon>
        <taxon>Discoba</taxon>
        <taxon>Euglenozoa</taxon>
        <taxon>Kinetoplastea</taxon>
        <taxon>Metakinetoplastina</taxon>
        <taxon>Eubodonida</taxon>
        <taxon>Bodonidae</taxon>
        <taxon>Bodo</taxon>
    </lineage>
</organism>
<dbReference type="EMBL" id="CYKH01000587">
    <property type="protein sequence ID" value="CUG06453.1"/>
    <property type="molecule type" value="Genomic_DNA"/>
</dbReference>